<evidence type="ECO:0000313" key="1">
    <source>
        <dbReference type="EMBL" id="MFB9897780.1"/>
    </source>
</evidence>
<dbReference type="EMBL" id="JBHLZF010000002">
    <property type="protein sequence ID" value="MFB9897780.1"/>
    <property type="molecule type" value="Genomic_DNA"/>
</dbReference>
<protein>
    <recommendedName>
        <fullName evidence="3">Lipoprotein</fullName>
    </recommendedName>
</protein>
<comment type="caution">
    <text evidence="1">The sequence shown here is derived from an EMBL/GenBank/DDBJ whole genome shotgun (WGS) entry which is preliminary data.</text>
</comment>
<dbReference type="RefSeq" id="WP_027951556.1">
    <property type="nucleotide sequence ID" value="NZ_JADU01000001.1"/>
</dbReference>
<gene>
    <name evidence="1" type="ORF">ACFFK8_08245</name>
</gene>
<sequence length="176" mass="19790">MKKVFYSLVCLVGLSACSSENVVLSGLKVYDVANSTCKTSLSPTETQRDFYAANYSKLATLDIELKEDGIARCMLEDVKANCAVRNILVDIANQDNQMILLVYHKPLEVLADCICDFDVNFKMSKLTPGNYQLKVYYARTNMKYDESDMAYQGQVNLVKNKKVSVTLKPEMVLPEN</sequence>
<dbReference type="PROSITE" id="PS51257">
    <property type="entry name" value="PROKAR_LIPOPROTEIN"/>
    <property type="match status" value="1"/>
</dbReference>
<accession>A0ABV5ZKC6</accession>
<keyword evidence="2" id="KW-1185">Reference proteome</keyword>
<evidence type="ECO:0008006" key="3">
    <source>
        <dbReference type="Google" id="ProtNLM"/>
    </source>
</evidence>
<evidence type="ECO:0000313" key="2">
    <source>
        <dbReference type="Proteomes" id="UP001589688"/>
    </source>
</evidence>
<proteinExistence type="predicted"/>
<organism evidence="1 2">
    <name type="scientific">Hallella seregens ATCC 51272</name>
    <dbReference type="NCBI Taxonomy" id="1336250"/>
    <lineage>
        <taxon>Bacteria</taxon>
        <taxon>Pseudomonadati</taxon>
        <taxon>Bacteroidota</taxon>
        <taxon>Bacteroidia</taxon>
        <taxon>Bacteroidales</taxon>
        <taxon>Prevotellaceae</taxon>
        <taxon>Hallella</taxon>
    </lineage>
</organism>
<name>A0ABV5ZKC6_9BACT</name>
<dbReference type="Proteomes" id="UP001589688">
    <property type="component" value="Unassembled WGS sequence"/>
</dbReference>
<reference evidence="1 2" key="1">
    <citation type="submission" date="2024-09" db="EMBL/GenBank/DDBJ databases">
        <authorList>
            <person name="Sun Q."/>
            <person name="Mori K."/>
        </authorList>
    </citation>
    <scope>NUCLEOTIDE SEQUENCE [LARGE SCALE GENOMIC DNA]</scope>
    <source>
        <strain evidence="1 2">ATCC 51272</strain>
    </source>
</reference>